<feature type="transmembrane region" description="Helical" evidence="8">
    <location>
        <begin position="393"/>
        <end position="411"/>
    </location>
</feature>
<feature type="transmembrane region" description="Helical" evidence="8">
    <location>
        <begin position="139"/>
        <end position="159"/>
    </location>
</feature>
<reference evidence="9" key="1">
    <citation type="submission" date="2023-07" db="EMBL/GenBank/DDBJ databases">
        <authorList>
            <person name="Aktuganov G."/>
            <person name="Boyko T."/>
            <person name="Delegan Y."/>
            <person name="Galimzianova N."/>
            <person name="Gilvanova E."/>
            <person name="Korobov V."/>
            <person name="Kuzmina L."/>
            <person name="Melentiev A."/>
            <person name="Milman P."/>
            <person name="Ryabova A."/>
            <person name="Stupak E."/>
            <person name="Yasakov T."/>
            <person name="Zharikova N."/>
            <person name="Zhurenko E."/>
        </authorList>
    </citation>
    <scope>NUCLEOTIDE SEQUENCE</scope>
    <source>
        <strain evidence="9">IB-739</strain>
    </source>
</reference>
<keyword evidence="6 8" id="KW-1133">Transmembrane helix</keyword>
<proteinExistence type="inferred from homology"/>
<evidence type="ECO:0000256" key="2">
    <source>
        <dbReference type="ARBA" id="ARBA00009261"/>
    </source>
</evidence>
<feature type="transmembrane region" description="Helical" evidence="8">
    <location>
        <begin position="92"/>
        <end position="115"/>
    </location>
</feature>
<dbReference type="InterPro" id="IPR001463">
    <property type="entry name" value="Na/Ala_symport"/>
</dbReference>
<accession>A0ABT8V4S4</accession>
<dbReference type="NCBIfam" id="TIGR00835">
    <property type="entry name" value="agcS"/>
    <property type="match status" value="1"/>
</dbReference>
<keyword evidence="7 8" id="KW-0472">Membrane</keyword>
<protein>
    <submittedName>
        <fullName evidence="9">Alanine/glycine:cation symporter family protein</fullName>
    </submittedName>
</protein>
<sequence>MQALVDWLNGIIWSKTLIFLCLGVGLFYSLATRFLQIRHFFHMIKLMFEGKSSESGVSSFQALSIALAGRVGTGNIAGVATAIAFGGPGAVFWMWMMAFLGASSAFVEATLGQVYKTKLDGQFRGGPAYYIEKGLRIKWFAILFSIVTVFATGVFLPGVQANSIAAGIENAFGINTFVTGIVLALILGIIIFGGIKRIARVAEVAVPFMAAGYILIALIIVFVNMDQLPHVISLIFSSAFGADAAFGGIMGSAILWGVKRGVYSNEAGQGTAPHAASAAEVSHPAKQGLVQGFSVYIDTWFVCSATAFMILLTGMYNVTPEGAAPIVNNLADLKPGPIFTQKAVETIFPAFGAPFIAIALLFFAFTTIMAYYYMAETNLAYLNRAVKRVWSEYALKIAIMFVTFYGCVRTADLAWGLGDIGVGSMAWLNIIAILLLTKPALKVLKDYERQKKEGKDPVFDPVKLGLSNADFWEKEYKHQESAKME</sequence>
<feature type="transmembrane region" description="Helical" evidence="8">
    <location>
        <begin position="231"/>
        <end position="256"/>
    </location>
</feature>
<name>A0ABT8V4S4_9BACL</name>
<evidence type="ECO:0000313" key="9">
    <source>
        <dbReference type="EMBL" id="MDO3676436.1"/>
    </source>
</evidence>
<keyword evidence="5 8" id="KW-0812">Transmembrane</keyword>
<dbReference type="PANTHER" id="PTHR30330:SF7">
    <property type="entry name" value="SODIUM_PROTON-DEPENDENT ALANINE CARRIER PROTEIN YRBD-RELATED"/>
    <property type="match status" value="1"/>
</dbReference>
<keyword evidence="3 8" id="KW-0813">Transport</keyword>
<evidence type="ECO:0000256" key="5">
    <source>
        <dbReference type="ARBA" id="ARBA00022692"/>
    </source>
</evidence>
<organism evidence="9 10">
    <name type="scientific">Paenibacillus ehimensis</name>
    <dbReference type="NCBI Taxonomy" id="79264"/>
    <lineage>
        <taxon>Bacteria</taxon>
        <taxon>Bacillati</taxon>
        <taxon>Bacillota</taxon>
        <taxon>Bacilli</taxon>
        <taxon>Bacillales</taxon>
        <taxon>Paenibacillaceae</taxon>
        <taxon>Paenibacillus</taxon>
    </lineage>
</organism>
<evidence type="ECO:0000256" key="1">
    <source>
        <dbReference type="ARBA" id="ARBA00004651"/>
    </source>
</evidence>
<evidence type="ECO:0000256" key="7">
    <source>
        <dbReference type="ARBA" id="ARBA00023136"/>
    </source>
</evidence>
<evidence type="ECO:0000256" key="6">
    <source>
        <dbReference type="ARBA" id="ARBA00022989"/>
    </source>
</evidence>
<keyword evidence="8" id="KW-0769">Symport</keyword>
<evidence type="ECO:0000256" key="4">
    <source>
        <dbReference type="ARBA" id="ARBA00022475"/>
    </source>
</evidence>
<comment type="subcellular location">
    <subcellularLocation>
        <location evidence="1 8">Cell membrane</location>
        <topology evidence="1 8">Multi-pass membrane protein</topology>
    </subcellularLocation>
</comment>
<dbReference type="Pfam" id="PF01235">
    <property type="entry name" value="Na_Ala_symp"/>
    <property type="match status" value="1"/>
</dbReference>
<comment type="caution">
    <text evidence="9">The sequence shown here is derived from an EMBL/GenBank/DDBJ whole genome shotgun (WGS) entry which is preliminary data.</text>
</comment>
<dbReference type="Gene3D" id="1.20.1740.10">
    <property type="entry name" value="Amino acid/polyamine transporter I"/>
    <property type="match status" value="1"/>
</dbReference>
<feature type="transmembrane region" description="Helical" evidence="8">
    <location>
        <begin position="171"/>
        <end position="192"/>
    </location>
</feature>
<evidence type="ECO:0000313" key="10">
    <source>
        <dbReference type="Proteomes" id="UP001168883"/>
    </source>
</evidence>
<gene>
    <name evidence="9" type="ORF">Q3C12_05425</name>
</gene>
<evidence type="ECO:0000256" key="3">
    <source>
        <dbReference type="ARBA" id="ARBA00022448"/>
    </source>
</evidence>
<keyword evidence="10" id="KW-1185">Reference proteome</keyword>
<keyword evidence="4 8" id="KW-1003">Cell membrane</keyword>
<dbReference type="PROSITE" id="PS00873">
    <property type="entry name" value="NA_ALANINE_SYMP"/>
    <property type="match status" value="1"/>
</dbReference>
<feature type="transmembrane region" description="Helical" evidence="8">
    <location>
        <begin position="56"/>
        <end position="86"/>
    </location>
</feature>
<dbReference type="RefSeq" id="WP_302877463.1">
    <property type="nucleotide sequence ID" value="NZ_JAUMKJ010000005.1"/>
</dbReference>
<feature type="transmembrane region" description="Helical" evidence="8">
    <location>
        <begin position="12"/>
        <end position="35"/>
    </location>
</feature>
<feature type="transmembrane region" description="Helical" evidence="8">
    <location>
        <begin position="204"/>
        <end position="225"/>
    </location>
</feature>
<dbReference type="Proteomes" id="UP001168883">
    <property type="component" value="Unassembled WGS sequence"/>
</dbReference>
<feature type="transmembrane region" description="Helical" evidence="8">
    <location>
        <begin position="295"/>
        <end position="316"/>
    </location>
</feature>
<feature type="transmembrane region" description="Helical" evidence="8">
    <location>
        <begin position="417"/>
        <end position="436"/>
    </location>
</feature>
<dbReference type="PANTHER" id="PTHR30330">
    <property type="entry name" value="AGSS FAMILY TRANSPORTER, SODIUM-ALANINE"/>
    <property type="match status" value="1"/>
</dbReference>
<comment type="similarity">
    <text evidence="2 8">Belongs to the alanine or glycine:cation symporter (AGCS) (TC 2.A.25) family.</text>
</comment>
<dbReference type="PRINTS" id="PR00175">
    <property type="entry name" value="NAALASMPORT"/>
</dbReference>
<dbReference type="EMBL" id="JAUMKJ010000005">
    <property type="protein sequence ID" value="MDO3676436.1"/>
    <property type="molecule type" value="Genomic_DNA"/>
</dbReference>
<evidence type="ECO:0000256" key="8">
    <source>
        <dbReference type="RuleBase" id="RU363064"/>
    </source>
</evidence>
<feature type="transmembrane region" description="Helical" evidence="8">
    <location>
        <begin position="347"/>
        <end position="373"/>
    </location>
</feature>